<keyword evidence="5" id="KW-0378">Hydrolase</keyword>
<dbReference type="GO" id="GO:0004185">
    <property type="term" value="F:serine-type carboxypeptidase activity"/>
    <property type="evidence" value="ECO:0007669"/>
    <property type="project" value="InterPro"/>
</dbReference>
<keyword evidence="3" id="KW-0645">Protease</keyword>
<dbReference type="PANTHER" id="PTHR11802">
    <property type="entry name" value="SERINE PROTEASE FAMILY S10 SERINE CARBOXYPEPTIDASE"/>
    <property type="match status" value="1"/>
</dbReference>
<keyword evidence="4" id="KW-0732">Signal</keyword>
<keyword evidence="10" id="KW-1185">Reference proteome</keyword>
<reference evidence="9 10" key="1">
    <citation type="submission" date="2019-04" db="EMBL/GenBank/DDBJ databases">
        <authorList>
            <consortium name="Wellcome Sanger Institute Data Sharing"/>
        </authorList>
    </citation>
    <scope>NUCLEOTIDE SEQUENCE [LARGE SCALE GENOMIC DNA]</scope>
</reference>
<dbReference type="PRINTS" id="PR00724">
    <property type="entry name" value="CRBOXYPTASEC"/>
</dbReference>
<proteinExistence type="inferred from homology"/>
<evidence type="ECO:0000256" key="1">
    <source>
        <dbReference type="ARBA" id="ARBA00009431"/>
    </source>
</evidence>
<dbReference type="Proteomes" id="UP000694397">
    <property type="component" value="Chromosome 18"/>
</dbReference>
<comment type="function">
    <text evidence="7">May be involved in the digestion of phagocytosed particles in the lysosome, participation in an inflammatory protease cascade, and trimming of peptides for antigen presentation.</text>
</comment>
<dbReference type="Ensembl" id="ENSSFOT00015057415.1">
    <property type="protein sequence ID" value="ENSSFOP00015052682.1"/>
    <property type="gene ID" value="ENSSFOG00015021768.2"/>
</dbReference>
<dbReference type="Pfam" id="PF00450">
    <property type="entry name" value="Peptidase_S10"/>
    <property type="match status" value="1"/>
</dbReference>
<keyword evidence="2" id="KW-0121">Carboxypeptidase</keyword>
<evidence type="ECO:0000256" key="5">
    <source>
        <dbReference type="ARBA" id="ARBA00022801"/>
    </source>
</evidence>
<evidence type="ECO:0000256" key="6">
    <source>
        <dbReference type="ARBA" id="ARBA00023180"/>
    </source>
</evidence>
<name>A0A8C9THA3_SCLFO</name>
<dbReference type="GeneTree" id="ENSGT00940000159498"/>
<dbReference type="GO" id="GO:0006508">
    <property type="term" value="P:proteolysis"/>
    <property type="evidence" value="ECO:0007669"/>
    <property type="project" value="UniProtKB-KW"/>
</dbReference>
<evidence type="ECO:0000313" key="9">
    <source>
        <dbReference type="Ensembl" id="ENSSFOP00015052682.1"/>
    </source>
</evidence>
<evidence type="ECO:0000256" key="4">
    <source>
        <dbReference type="ARBA" id="ARBA00022729"/>
    </source>
</evidence>
<dbReference type="Gene3D" id="3.40.50.1820">
    <property type="entry name" value="alpha/beta hydrolase"/>
    <property type="match status" value="1"/>
</dbReference>
<comment type="similarity">
    <text evidence="1">Belongs to the peptidase S10 family.</text>
</comment>
<dbReference type="InterPro" id="IPR029058">
    <property type="entry name" value="AB_hydrolase_fold"/>
</dbReference>
<organism evidence="9 10">
    <name type="scientific">Scleropages formosus</name>
    <name type="common">Asian bonytongue</name>
    <name type="synonym">Osteoglossum formosum</name>
    <dbReference type="NCBI Taxonomy" id="113540"/>
    <lineage>
        <taxon>Eukaryota</taxon>
        <taxon>Metazoa</taxon>
        <taxon>Chordata</taxon>
        <taxon>Craniata</taxon>
        <taxon>Vertebrata</taxon>
        <taxon>Euteleostomi</taxon>
        <taxon>Actinopterygii</taxon>
        <taxon>Neopterygii</taxon>
        <taxon>Teleostei</taxon>
        <taxon>Osteoglossocephala</taxon>
        <taxon>Osteoglossomorpha</taxon>
        <taxon>Osteoglossiformes</taxon>
        <taxon>Osteoglossidae</taxon>
        <taxon>Scleropages</taxon>
    </lineage>
</organism>
<dbReference type="FunFam" id="3.40.50.1820:FF:000096">
    <property type="entry name" value="Carboxypeptidase vitellogenic-like"/>
    <property type="match status" value="1"/>
</dbReference>
<dbReference type="SUPFAM" id="SSF53474">
    <property type="entry name" value="alpha/beta-Hydrolases"/>
    <property type="match status" value="1"/>
</dbReference>
<sequence>IAVRSAQSRGCTSFFCRKSVRVSGPLGPDPGNPLFLTPYIEKGNIEEARKLSLVGPLPGANVRSHSGYLTVNKTFNSNLFFWFFPAQERPETAPVLLWLQGGPGGTSLFGLFVEHGPYVVYRNMTGRRTFPWTSRYSVLYVDNPVGTGFSFCDDDRGYARNQDDVGRDLYSALTQFFQIFSEYQHNDFYATGESYAGKYVPAVGFYIHKNNPSAKVKINFKGVAIGDGLCDPEVMLGGYAEFLYQTGMVDELQKQYVQQQTDIGVRLIQLRKWVEAFEVFDSLLNGDMSPYPSFFQNATGCTNYFNYLQCQEPPDQEYFSAFVTLPAVRSAIHVGNLTFHDGSRVEKYLLEDVMKTVKPWLAELMDNYRVLIYSGQLDVIVAAPLTERFLLTVPWSGADDYKRAERYYWKVKPSDTEVAGYVRQVRNFFQVIVRGGGHILPYDQPERAFDMIDRFLSTEEW</sequence>
<accession>A0A8C9THA3</accession>
<evidence type="ECO:0000256" key="2">
    <source>
        <dbReference type="ARBA" id="ARBA00022645"/>
    </source>
</evidence>
<dbReference type="PANTHER" id="PTHR11802:SF472">
    <property type="entry name" value="SERINE CARBOXYPEPTIDASE CPVL-RELATED"/>
    <property type="match status" value="1"/>
</dbReference>
<keyword evidence="6" id="KW-0325">Glycoprotein</keyword>
<evidence type="ECO:0000313" key="10">
    <source>
        <dbReference type="Proteomes" id="UP000694397"/>
    </source>
</evidence>
<dbReference type="InterPro" id="IPR001563">
    <property type="entry name" value="Peptidase_S10"/>
</dbReference>
<dbReference type="AlphaFoldDB" id="A0A8C9THA3"/>
<reference evidence="9" key="2">
    <citation type="submission" date="2025-08" db="UniProtKB">
        <authorList>
            <consortium name="Ensembl"/>
        </authorList>
    </citation>
    <scope>IDENTIFICATION</scope>
</reference>
<gene>
    <name evidence="9" type="primary">CPVL</name>
    <name evidence="9" type="synonym">cpvl</name>
</gene>
<evidence type="ECO:0000256" key="8">
    <source>
        <dbReference type="ARBA" id="ARBA00072229"/>
    </source>
</evidence>
<evidence type="ECO:0000256" key="3">
    <source>
        <dbReference type="ARBA" id="ARBA00022670"/>
    </source>
</evidence>
<evidence type="ECO:0000256" key="7">
    <source>
        <dbReference type="ARBA" id="ARBA00055171"/>
    </source>
</evidence>
<protein>
    <recommendedName>
        <fullName evidence="8">Probable serine carboxypeptidase CPVL</fullName>
    </recommendedName>
</protein>
<reference evidence="9" key="3">
    <citation type="submission" date="2025-09" db="UniProtKB">
        <authorList>
            <consortium name="Ensembl"/>
        </authorList>
    </citation>
    <scope>IDENTIFICATION</scope>
</reference>